<evidence type="ECO:0000313" key="1">
    <source>
        <dbReference type="EMBL" id="SEJ32410.1"/>
    </source>
</evidence>
<reference evidence="2" key="1">
    <citation type="submission" date="2016-10" db="EMBL/GenBank/DDBJ databases">
        <authorList>
            <person name="Varghese N."/>
        </authorList>
    </citation>
    <scope>NUCLEOTIDE SEQUENCE [LARGE SCALE GENOMIC DNA]</scope>
    <source>
        <strain evidence="2">DSM 20406</strain>
    </source>
</reference>
<sequence length="145" mass="15850">MAGILAFSSAPVYASGSAISLLEEPAQEVVETEFGKTQQYKLSVKNNGSDISYVRISATVSDLKTAASYDVHVKGENWKKCGEYYYFEPALASKNISTPMFVDVTLKNSDVSLSKVKISAYAEAVNASEVDKPDYSKDEPWKDKA</sequence>
<accession>A0A1H6Y5K7</accession>
<dbReference type="EMBL" id="FNYK01000108">
    <property type="protein sequence ID" value="SEJ32410.1"/>
    <property type="molecule type" value="Genomic_DNA"/>
</dbReference>
<keyword evidence="2" id="KW-1185">Reference proteome</keyword>
<dbReference type="AlphaFoldDB" id="A0A1H6Y5K7"/>
<dbReference type="RefSeq" id="WP_143122855.1">
    <property type="nucleotide sequence ID" value="NZ_FNYK01000108.1"/>
</dbReference>
<dbReference type="STRING" id="322505.SAMN04487836_13319"/>
<evidence type="ECO:0000313" key="2">
    <source>
        <dbReference type="Proteomes" id="UP000183028"/>
    </source>
</evidence>
<dbReference type="Proteomes" id="UP000183028">
    <property type="component" value="Unassembled WGS sequence"/>
</dbReference>
<gene>
    <name evidence="1" type="ORF">SAMN04487834_11082</name>
</gene>
<proteinExistence type="predicted"/>
<name>A0A1H6Y5K7_9FIRM</name>
<organism evidence="1 2">
    <name type="scientific">Sharpea azabuensis</name>
    <dbReference type="NCBI Taxonomy" id="322505"/>
    <lineage>
        <taxon>Bacteria</taxon>
        <taxon>Bacillati</taxon>
        <taxon>Bacillota</taxon>
        <taxon>Erysipelotrichia</taxon>
        <taxon>Erysipelotrichales</taxon>
        <taxon>Coprobacillaceae</taxon>
        <taxon>Sharpea</taxon>
    </lineage>
</organism>
<protein>
    <submittedName>
        <fullName evidence="1">Uncharacterized protein</fullName>
    </submittedName>
</protein>